<sequence>MALPIEPIKSHNQRLFVYLLGSDGMVSEFVEEDEIDWSSRAWSDVILRHDGCNCDEGPDSEFRKEFDDVTAAEKPRKWLRLVPFMVQAKE</sequence>
<name>A0A8S1GUN2_9PELO</name>
<gene>
    <name evidence="1" type="ORF">CAUJ_LOCUS2302</name>
</gene>
<organism evidence="1 2">
    <name type="scientific">Caenorhabditis auriculariae</name>
    <dbReference type="NCBI Taxonomy" id="2777116"/>
    <lineage>
        <taxon>Eukaryota</taxon>
        <taxon>Metazoa</taxon>
        <taxon>Ecdysozoa</taxon>
        <taxon>Nematoda</taxon>
        <taxon>Chromadorea</taxon>
        <taxon>Rhabditida</taxon>
        <taxon>Rhabditina</taxon>
        <taxon>Rhabditomorpha</taxon>
        <taxon>Rhabditoidea</taxon>
        <taxon>Rhabditidae</taxon>
        <taxon>Peloderinae</taxon>
        <taxon>Caenorhabditis</taxon>
    </lineage>
</organism>
<accession>A0A8S1GUN2</accession>
<protein>
    <submittedName>
        <fullName evidence="1">Uncharacterized protein</fullName>
    </submittedName>
</protein>
<evidence type="ECO:0000313" key="2">
    <source>
        <dbReference type="Proteomes" id="UP000835052"/>
    </source>
</evidence>
<reference evidence="1" key="1">
    <citation type="submission" date="2020-10" db="EMBL/GenBank/DDBJ databases">
        <authorList>
            <person name="Kikuchi T."/>
        </authorList>
    </citation>
    <scope>NUCLEOTIDE SEQUENCE</scope>
    <source>
        <strain evidence="1">NKZ352</strain>
    </source>
</reference>
<comment type="caution">
    <text evidence="1">The sequence shown here is derived from an EMBL/GenBank/DDBJ whole genome shotgun (WGS) entry which is preliminary data.</text>
</comment>
<keyword evidence="2" id="KW-1185">Reference proteome</keyword>
<proteinExistence type="predicted"/>
<evidence type="ECO:0000313" key="1">
    <source>
        <dbReference type="EMBL" id="CAD6186383.1"/>
    </source>
</evidence>
<dbReference type="AlphaFoldDB" id="A0A8S1GUN2"/>
<dbReference type="Proteomes" id="UP000835052">
    <property type="component" value="Unassembled WGS sequence"/>
</dbReference>
<dbReference type="EMBL" id="CAJGYM010000004">
    <property type="protein sequence ID" value="CAD6186383.1"/>
    <property type="molecule type" value="Genomic_DNA"/>
</dbReference>